<keyword evidence="3 6" id="KW-0479">Metal-binding</keyword>
<keyword evidence="2 6" id="KW-0349">Heme</keyword>
<dbReference type="InterPro" id="IPR036909">
    <property type="entry name" value="Cyt_c-like_dom_sf"/>
</dbReference>
<evidence type="ECO:0000256" key="2">
    <source>
        <dbReference type="ARBA" id="ARBA00022617"/>
    </source>
</evidence>
<dbReference type="InterPro" id="IPR051811">
    <property type="entry name" value="Cytochrome_c550/c551-like"/>
</dbReference>
<evidence type="ECO:0000256" key="3">
    <source>
        <dbReference type="ARBA" id="ARBA00022723"/>
    </source>
</evidence>
<reference evidence="10" key="1">
    <citation type="journal article" date="2019" name="Int. J. Syst. Evol. Microbiol.">
        <title>The Global Catalogue of Microorganisms (GCM) 10K type strain sequencing project: providing services to taxonomists for standard genome sequencing and annotation.</title>
        <authorList>
            <consortium name="The Broad Institute Genomics Platform"/>
            <consortium name="The Broad Institute Genome Sequencing Center for Infectious Disease"/>
            <person name="Wu L."/>
            <person name="Ma J."/>
        </authorList>
    </citation>
    <scope>NUCLEOTIDE SEQUENCE [LARGE SCALE GENOMIC DNA]</scope>
    <source>
        <strain evidence="10">JCM 14370</strain>
    </source>
</reference>
<comment type="caution">
    <text evidence="9">The sequence shown here is derived from an EMBL/GenBank/DDBJ whole genome shotgun (WGS) entry which is preliminary data.</text>
</comment>
<feature type="domain" description="Cytochrome c" evidence="8">
    <location>
        <begin position="24"/>
        <end position="115"/>
    </location>
</feature>
<organism evidence="9 10">
    <name type="scientific">Deinococcus roseus</name>
    <dbReference type="NCBI Taxonomy" id="392414"/>
    <lineage>
        <taxon>Bacteria</taxon>
        <taxon>Thermotogati</taxon>
        <taxon>Deinococcota</taxon>
        <taxon>Deinococci</taxon>
        <taxon>Deinococcales</taxon>
        <taxon>Deinococcaceae</taxon>
        <taxon>Deinococcus</taxon>
    </lineage>
</organism>
<feature type="chain" id="PRO_5046577936" description="Cytochrome c domain-containing protein" evidence="7">
    <location>
        <begin position="20"/>
        <end position="115"/>
    </location>
</feature>
<sequence length="115" mass="12162">MHKTLLLLMLAGVTSLSLAADPRGNAASGKTLYSSTCQMCHGDKAQGMVGPKLAGVVSKWKFADFKKAIATGVNPSKKTLSATMPRYGKMPFMGSSKPATDQQIADVLAFLKTLK</sequence>
<dbReference type="SUPFAM" id="SSF46626">
    <property type="entry name" value="Cytochrome c"/>
    <property type="match status" value="1"/>
</dbReference>
<dbReference type="EMBL" id="BMOD01000012">
    <property type="protein sequence ID" value="GGJ42586.1"/>
    <property type="molecule type" value="Genomic_DNA"/>
</dbReference>
<evidence type="ECO:0000256" key="4">
    <source>
        <dbReference type="ARBA" id="ARBA00022982"/>
    </source>
</evidence>
<evidence type="ECO:0000259" key="8">
    <source>
        <dbReference type="PROSITE" id="PS51007"/>
    </source>
</evidence>
<dbReference type="Proteomes" id="UP000632222">
    <property type="component" value="Unassembled WGS sequence"/>
</dbReference>
<keyword evidence="5 6" id="KW-0408">Iron</keyword>
<accession>A0ABQ2D334</accession>
<keyword evidence="7" id="KW-0732">Signal</keyword>
<dbReference type="PROSITE" id="PS51007">
    <property type="entry name" value="CYTC"/>
    <property type="match status" value="1"/>
</dbReference>
<keyword evidence="1" id="KW-0813">Transport</keyword>
<gene>
    <name evidence="9" type="ORF">GCM10008938_30910</name>
</gene>
<dbReference type="Gene3D" id="1.10.760.10">
    <property type="entry name" value="Cytochrome c-like domain"/>
    <property type="match status" value="1"/>
</dbReference>
<evidence type="ECO:0000256" key="1">
    <source>
        <dbReference type="ARBA" id="ARBA00022448"/>
    </source>
</evidence>
<evidence type="ECO:0000313" key="10">
    <source>
        <dbReference type="Proteomes" id="UP000632222"/>
    </source>
</evidence>
<keyword evidence="4" id="KW-0249">Electron transport</keyword>
<proteinExistence type="predicted"/>
<dbReference type="RefSeq" id="WP_189003904.1">
    <property type="nucleotide sequence ID" value="NZ_BMOD01000012.1"/>
</dbReference>
<dbReference type="InterPro" id="IPR009056">
    <property type="entry name" value="Cyt_c-like_dom"/>
</dbReference>
<evidence type="ECO:0000256" key="5">
    <source>
        <dbReference type="ARBA" id="ARBA00023004"/>
    </source>
</evidence>
<dbReference type="PANTHER" id="PTHR37823:SF1">
    <property type="entry name" value="CYTOCHROME C-553-LIKE"/>
    <property type="match status" value="1"/>
</dbReference>
<dbReference type="Pfam" id="PF00034">
    <property type="entry name" value="Cytochrom_C"/>
    <property type="match status" value="1"/>
</dbReference>
<protein>
    <recommendedName>
        <fullName evidence="8">Cytochrome c domain-containing protein</fullName>
    </recommendedName>
</protein>
<name>A0ABQ2D334_9DEIO</name>
<dbReference type="PANTHER" id="PTHR37823">
    <property type="entry name" value="CYTOCHROME C-553-LIKE"/>
    <property type="match status" value="1"/>
</dbReference>
<evidence type="ECO:0000256" key="7">
    <source>
        <dbReference type="SAM" id="SignalP"/>
    </source>
</evidence>
<evidence type="ECO:0000256" key="6">
    <source>
        <dbReference type="PROSITE-ProRule" id="PRU00433"/>
    </source>
</evidence>
<evidence type="ECO:0000313" key="9">
    <source>
        <dbReference type="EMBL" id="GGJ42586.1"/>
    </source>
</evidence>
<keyword evidence="10" id="KW-1185">Reference proteome</keyword>
<feature type="signal peptide" evidence="7">
    <location>
        <begin position="1"/>
        <end position="19"/>
    </location>
</feature>